<dbReference type="RefSeq" id="XP_002838704.1">
    <property type="nucleotide sequence ID" value="XM_002838658.1"/>
</dbReference>
<feature type="transmembrane region" description="Helical" evidence="1">
    <location>
        <begin position="75"/>
        <end position="95"/>
    </location>
</feature>
<protein>
    <submittedName>
        <fullName evidence="2">(Perigord truffle) hypothetical protein</fullName>
    </submittedName>
</protein>
<evidence type="ECO:0000313" key="3">
    <source>
        <dbReference type="Proteomes" id="UP000006911"/>
    </source>
</evidence>
<keyword evidence="1" id="KW-0812">Transmembrane</keyword>
<evidence type="ECO:0000256" key="1">
    <source>
        <dbReference type="SAM" id="Phobius"/>
    </source>
</evidence>
<dbReference type="InParanoid" id="D5GEF2"/>
<dbReference type="EMBL" id="FN430175">
    <property type="protein sequence ID" value="CAZ82895.1"/>
    <property type="molecule type" value="Genomic_DNA"/>
</dbReference>
<name>D5GEF2_TUBMM</name>
<keyword evidence="3" id="KW-1185">Reference proteome</keyword>
<feature type="transmembrane region" description="Helical" evidence="1">
    <location>
        <begin position="138"/>
        <end position="163"/>
    </location>
</feature>
<dbReference type="KEGG" id="tml:GSTUM_00006455001"/>
<gene>
    <name evidence="2" type="ORF">GSTUM_00006455001</name>
</gene>
<proteinExistence type="predicted"/>
<dbReference type="HOGENOM" id="CLU_1541228_0_0_1"/>
<organism evidence="2 3">
    <name type="scientific">Tuber melanosporum (strain Mel28)</name>
    <name type="common">Perigord black truffle</name>
    <dbReference type="NCBI Taxonomy" id="656061"/>
    <lineage>
        <taxon>Eukaryota</taxon>
        <taxon>Fungi</taxon>
        <taxon>Dikarya</taxon>
        <taxon>Ascomycota</taxon>
        <taxon>Pezizomycotina</taxon>
        <taxon>Pezizomycetes</taxon>
        <taxon>Pezizales</taxon>
        <taxon>Tuberaceae</taxon>
        <taxon>Tuber</taxon>
    </lineage>
</organism>
<dbReference type="GeneID" id="9181526"/>
<accession>D5GEF2</accession>
<keyword evidence="1" id="KW-1133">Transmembrane helix</keyword>
<evidence type="ECO:0000313" key="2">
    <source>
        <dbReference type="EMBL" id="CAZ82895.1"/>
    </source>
</evidence>
<reference evidence="2 3" key="1">
    <citation type="journal article" date="2010" name="Nature">
        <title>Perigord black truffle genome uncovers evolutionary origins and mechanisms of symbiosis.</title>
        <authorList>
            <person name="Martin F."/>
            <person name="Kohler A."/>
            <person name="Murat C."/>
            <person name="Balestrini R."/>
            <person name="Coutinho P.M."/>
            <person name="Jaillon O."/>
            <person name="Montanini B."/>
            <person name="Morin E."/>
            <person name="Noel B."/>
            <person name="Percudani R."/>
            <person name="Porcel B."/>
            <person name="Rubini A."/>
            <person name="Amicucci A."/>
            <person name="Amselem J."/>
            <person name="Anthouard V."/>
            <person name="Arcioni S."/>
            <person name="Artiguenave F."/>
            <person name="Aury J.M."/>
            <person name="Ballario P."/>
            <person name="Bolchi A."/>
            <person name="Brenna A."/>
            <person name="Brun A."/>
            <person name="Buee M."/>
            <person name="Cantarel B."/>
            <person name="Chevalier G."/>
            <person name="Couloux A."/>
            <person name="Da Silva C."/>
            <person name="Denoeud F."/>
            <person name="Duplessis S."/>
            <person name="Ghignone S."/>
            <person name="Hilselberger B."/>
            <person name="Iotti M."/>
            <person name="Marcais B."/>
            <person name="Mello A."/>
            <person name="Miranda M."/>
            <person name="Pacioni G."/>
            <person name="Quesneville H."/>
            <person name="Riccioni C."/>
            <person name="Ruotolo R."/>
            <person name="Splivallo R."/>
            <person name="Stocchi V."/>
            <person name="Tisserant E."/>
            <person name="Viscomi A.R."/>
            <person name="Zambonelli A."/>
            <person name="Zampieri E."/>
            <person name="Henrissat B."/>
            <person name="Lebrun M.H."/>
            <person name="Paolocci F."/>
            <person name="Bonfante P."/>
            <person name="Ottonello S."/>
            <person name="Wincker P."/>
        </authorList>
    </citation>
    <scope>NUCLEOTIDE SEQUENCE [LARGE SCALE GENOMIC DNA]</scope>
    <source>
        <strain evidence="2 3">Mel28</strain>
    </source>
</reference>
<sequence length="174" mass="18813">MSHYITTPTPATTRASIVTPDTASVCSLASTVSVDWENEKRGNTDPPAATTLAPAAVEERGETGTKTGSLIIRNLFIIGFLIPLAWVIAIIKVFILDRGNKPSPSAATTTTTATSAGGHTDIEANTLRKKEERYREGPYWACLCLIAGIVYISVGMTIVWIVYVEKQRRASLDE</sequence>
<dbReference type="AlphaFoldDB" id="D5GEF2"/>
<dbReference type="Proteomes" id="UP000006911">
    <property type="component" value="Unassembled WGS sequence"/>
</dbReference>
<keyword evidence="1" id="KW-0472">Membrane</keyword>